<dbReference type="AlphaFoldDB" id="A0A9Q1K7W3"/>
<feature type="compositionally biased region" description="Basic residues" evidence="2">
    <location>
        <begin position="183"/>
        <end position="192"/>
    </location>
</feature>
<reference evidence="4" key="1">
    <citation type="submission" date="2022-04" db="EMBL/GenBank/DDBJ databases">
        <title>Carnegiea gigantea Genome sequencing and assembly v2.</title>
        <authorList>
            <person name="Copetti D."/>
            <person name="Sanderson M.J."/>
            <person name="Burquez A."/>
            <person name="Wojciechowski M.F."/>
        </authorList>
    </citation>
    <scope>NUCLEOTIDE SEQUENCE</scope>
    <source>
        <strain evidence="4">SGP5-SGP5p</strain>
        <tissue evidence="4">Aerial part</tissue>
    </source>
</reference>
<evidence type="ECO:0000313" key="4">
    <source>
        <dbReference type="EMBL" id="KAJ8438307.1"/>
    </source>
</evidence>
<feature type="region of interest" description="Disordered" evidence="2">
    <location>
        <begin position="179"/>
        <end position="200"/>
    </location>
</feature>
<keyword evidence="1" id="KW-0479">Metal-binding</keyword>
<feature type="domain" description="CCHC-type" evidence="3">
    <location>
        <begin position="205"/>
        <end position="222"/>
    </location>
</feature>
<keyword evidence="1" id="KW-0863">Zinc-finger</keyword>
<dbReference type="Proteomes" id="UP001153076">
    <property type="component" value="Unassembled WGS sequence"/>
</dbReference>
<name>A0A9Q1K7W3_9CARY</name>
<keyword evidence="1" id="KW-0862">Zinc</keyword>
<evidence type="ECO:0000259" key="3">
    <source>
        <dbReference type="PROSITE" id="PS50158"/>
    </source>
</evidence>
<evidence type="ECO:0000313" key="5">
    <source>
        <dbReference type="Proteomes" id="UP001153076"/>
    </source>
</evidence>
<dbReference type="PROSITE" id="PS50158">
    <property type="entry name" value="ZF_CCHC"/>
    <property type="match status" value="1"/>
</dbReference>
<evidence type="ECO:0000256" key="2">
    <source>
        <dbReference type="SAM" id="MobiDB-lite"/>
    </source>
</evidence>
<evidence type="ECO:0000256" key="1">
    <source>
        <dbReference type="PROSITE-ProRule" id="PRU00047"/>
    </source>
</evidence>
<dbReference type="GO" id="GO:0008270">
    <property type="term" value="F:zinc ion binding"/>
    <property type="evidence" value="ECO:0007669"/>
    <property type="project" value="UniProtKB-KW"/>
</dbReference>
<dbReference type="OrthoDB" id="1938144at2759"/>
<keyword evidence="5" id="KW-1185">Reference proteome</keyword>
<dbReference type="InterPro" id="IPR001878">
    <property type="entry name" value="Znf_CCHC"/>
</dbReference>
<accession>A0A9Q1K7W3</accession>
<protein>
    <recommendedName>
        <fullName evidence="3">CCHC-type domain-containing protein</fullName>
    </recommendedName>
</protein>
<dbReference type="EMBL" id="JAKOGI010000259">
    <property type="protein sequence ID" value="KAJ8438307.1"/>
    <property type="molecule type" value="Genomic_DNA"/>
</dbReference>
<gene>
    <name evidence="4" type="ORF">Cgig2_018787</name>
</gene>
<comment type="caution">
    <text evidence="4">The sequence shown here is derived from an EMBL/GenBank/DDBJ whole genome shotgun (WGS) entry which is preliminary data.</text>
</comment>
<proteinExistence type="predicted"/>
<organism evidence="4 5">
    <name type="scientific">Carnegiea gigantea</name>
    <dbReference type="NCBI Taxonomy" id="171969"/>
    <lineage>
        <taxon>Eukaryota</taxon>
        <taxon>Viridiplantae</taxon>
        <taxon>Streptophyta</taxon>
        <taxon>Embryophyta</taxon>
        <taxon>Tracheophyta</taxon>
        <taxon>Spermatophyta</taxon>
        <taxon>Magnoliopsida</taxon>
        <taxon>eudicotyledons</taxon>
        <taxon>Gunneridae</taxon>
        <taxon>Pentapetalae</taxon>
        <taxon>Caryophyllales</taxon>
        <taxon>Cactineae</taxon>
        <taxon>Cactaceae</taxon>
        <taxon>Cactoideae</taxon>
        <taxon>Echinocereeae</taxon>
        <taxon>Carnegiea</taxon>
    </lineage>
</organism>
<dbReference type="SUPFAM" id="SSF57756">
    <property type="entry name" value="Retrovirus zinc finger-like domains"/>
    <property type="match status" value="1"/>
</dbReference>
<dbReference type="InterPro" id="IPR036875">
    <property type="entry name" value="Znf_CCHC_sf"/>
</dbReference>
<dbReference type="GO" id="GO:0003676">
    <property type="term" value="F:nucleic acid binding"/>
    <property type="evidence" value="ECO:0007669"/>
    <property type="project" value="InterPro"/>
</dbReference>
<sequence length="253" mass="29643">MRMRYLLHRRIPMMKKRQRRMMQGMREQLTKQCGDGNKKKGCADGNDVNDNVWPCSGMQARSYHRKLSIWKKLIRGEGQIFQFLGKKMDQHKTETLKWKNGVGERIEQKLADTHKKWGRGVDQQPLISCEARAIDLYLQAVQRPTYEFMTTSTPFIRQQRKRDCGWGDELDEDYNRCILPPKNGRHPGRPPLKRRESQTQDKKVRRCSKCGEVGHTRYTCRNPRADFNASYEGDVVEVEDLFDGSYAAWVGQT</sequence>